<sequence length="461" mass="47122">MAEPHDDAPRHPSPNPAEAPAPAEAREARETPEDSEASGGEASGGSRHPAYPVGLRLTGRRVVVIGGGQVAQRRLPALIAAGADIVLVSPSATPSVEAMATAGELRWERRRYAEGDLADAWYALVATGDPAANAAASAEAERGRTWCVRSDDAEAATAWTPATGRDEGVTVAVLAGRDARHRDPRRSAAIRDAVLEGLRDGTIGAPREQAPGDGEAAPTGPVPVALVGGGPGDPDLITVRGRRLLAAADVVIADRLGPRDLLDELPPHVQVIDAAKIPYGRAMAQEAINAALVEHARAGKAVVRLKGGDPFVFGRGMEEAQALAEAGIPCTVVPGISSTISVPGAAGIPVTHRGVAHEFTVVSGHVAPDDARSLVDWAALARLTGTLVVLMGVDKIGAIAAALIQHGKDPATPVALVQEGTTAAQRRVDATLATVGATARAEAVRPPAVIVIGDVVAVGKV</sequence>
<dbReference type="Proteomes" id="UP000670475">
    <property type="component" value="Unassembled WGS sequence"/>
</dbReference>
<dbReference type="InterPro" id="IPR014776">
    <property type="entry name" value="4pyrrole_Mease_sub2"/>
</dbReference>
<feature type="domain" description="Tetrapyrrole methylase" evidence="9">
    <location>
        <begin position="224"/>
        <end position="435"/>
    </location>
</feature>
<dbReference type="InterPro" id="IPR000878">
    <property type="entry name" value="4pyrrol_Mease"/>
</dbReference>
<keyword evidence="5" id="KW-0627">Porphyrin biosynthesis</keyword>
<accession>A0A940MJJ9</accession>
<dbReference type="PANTHER" id="PTHR45790:SF3">
    <property type="entry name" value="S-ADENOSYL-L-METHIONINE-DEPENDENT UROPORPHYRINOGEN III METHYLTRANSFERASE, CHLOROPLASTIC"/>
    <property type="match status" value="1"/>
</dbReference>
<dbReference type="NCBIfam" id="TIGR01469">
    <property type="entry name" value="cobA_cysG_Cterm"/>
    <property type="match status" value="1"/>
</dbReference>
<dbReference type="GO" id="GO:0051266">
    <property type="term" value="F:sirohydrochlorin ferrochelatase activity"/>
    <property type="evidence" value="ECO:0007669"/>
    <property type="project" value="InterPro"/>
</dbReference>
<comment type="caution">
    <text evidence="10">The sequence shown here is derived from an EMBL/GenBank/DDBJ whole genome shotgun (WGS) entry which is preliminary data.</text>
</comment>
<reference evidence="10" key="1">
    <citation type="submission" date="2021-03" db="EMBL/GenBank/DDBJ databases">
        <title>Whole genome sequence of Streptomyces bomunensis MMS17-BM035.</title>
        <authorList>
            <person name="Lee J.H."/>
        </authorList>
    </citation>
    <scope>NUCLEOTIDE SEQUENCE</scope>
    <source>
        <strain evidence="10">MMS17-BM035</strain>
    </source>
</reference>
<keyword evidence="11" id="KW-1185">Reference proteome</keyword>
<feature type="active site" description="Proton donor" evidence="6">
    <location>
        <position position="276"/>
    </location>
</feature>
<dbReference type="GO" id="GO:0043115">
    <property type="term" value="F:precorrin-2 dehydrogenase activity"/>
    <property type="evidence" value="ECO:0007669"/>
    <property type="project" value="InterPro"/>
</dbReference>
<evidence type="ECO:0000256" key="5">
    <source>
        <dbReference type="ARBA" id="ARBA00023244"/>
    </source>
</evidence>
<proteinExistence type="inferred from homology"/>
<dbReference type="SUPFAM" id="SSF53790">
    <property type="entry name" value="Tetrapyrrole methylase"/>
    <property type="match status" value="1"/>
</dbReference>
<feature type="active site" description="Proton acceptor" evidence="6">
    <location>
        <position position="254"/>
    </location>
</feature>
<dbReference type="GO" id="GO:0051287">
    <property type="term" value="F:NAD binding"/>
    <property type="evidence" value="ECO:0007669"/>
    <property type="project" value="InterPro"/>
</dbReference>
<dbReference type="Pfam" id="PF00590">
    <property type="entry name" value="TP_methylase"/>
    <property type="match status" value="1"/>
</dbReference>
<dbReference type="InterPro" id="IPR050161">
    <property type="entry name" value="Siro_Cobalamin_biosynth"/>
</dbReference>
<evidence type="ECO:0000256" key="1">
    <source>
        <dbReference type="ARBA" id="ARBA00012162"/>
    </source>
</evidence>
<dbReference type="FunFam" id="3.30.950.10:FF:000006">
    <property type="entry name" value="Multifunctional uroporphyrin-III C-methyltransferase/precorrin-2 oxidase/ferrochelatase"/>
    <property type="match status" value="1"/>
</dbReference>
<comment type="similarity">
    <text evidence="7">Belongs to the precorrin methyltransferase family.</text>
</comment>
<dbReference type="Gene3D" id="3.30.950.10">
    <property type="entry name" value="Methyltransferase, Cobalt-precorrin-4 Transmethylase, Domain 2"/>
    <property type="match status" value="1"/>
</dbReference>
<dbReference type="Pfam" id="PF13241">
    <property type="entry name" value="NAD_binding_7"/>
    <property type="match status" value="1"/>
</dbReference>
<dbReference type="InterPro" id="IPR036291">
    <property type="entry name" value="NAD(P)-bd_dom_sf"/>
</dbReference>
<dbReference type="InterPro" id="IPR006366">
    <property type="entry name" value="CobA/CysG_C"/>
</dbReference>
<dbReference type="AlphaFoldDB" id="A0A940MJJ9"/>
<evidence type="ECO:0000313" key="11">
    <source>
        <dbReference type="Proteomes" id="UP000670475"/>
    </source>
</evidence>
<dbReference type="GO" id="GO:0019354">
    <property type="term" value="P:siroheme biosynthetic process"/>
    <property type="evidence" value="ECO:0007669"/>
    <property type="project" value="InterPro"/>
</dbReference>
<dbReference type="RefSeq" id="WP_209345736.1">
    <property type="nucleotide sequence ID" value="NZ_JAGIQL010000263.1"/>
</dbReference>
<evidence type="ECO:0000256" key="6">
    <source>
        <dbReference type="PIRSR" id="PIRSR036426-1"/>
    </source>
</evidence>
<dbReference type="EMBL" id="JAGIQL010000263">
    <property type="protein sequence ID" value="MBP0461983.1"/>
    <property type="molecule type" value="Genomic_DNA"/>
</dbReference>
<evidence type="ECO:0000256" key="2">
    <source>
        <dbReference type="ARBA" id="ARBA00022603"/>
    </source>
</evidence>
<dbReference type="PIRSF" id="PIRSF036426">
    <property type="entry name" value="Sirohaem_synth"/>
    <property type="match status" value="1"/>
</dbReference>
<dbReference type="PANTHER" id="PTHR45790">
    <property type="entry name" value="SIROHEME SYNTHASE-RELATED"/>
    <property type="match status" value="1"/>
</dbReference>
<evidence type="ECO:0000256" key="3">
    <source>
        <dbReference type="ARBA" id="ARBA00022679"/>
    </source>
</evidence>
<dbReference type="FunFam" id="3.40.1010.10:FF:000003">
    <property type="entry name" value="Putative Uroporphyrinogen-III C-methyltransferase"/>
    <property type="match status" value="1"/>
</dbReference>
<dbReference type="CDD" id="cd11642">
    <property type="entry name" value="SUMT"/>
    <property type="match status" value="1"/>
</dbReference>
<dbReference type="InterPro" id="IPR014777">
    <property type="entry name" value="4pyrrole_Mease_sub1"/>
</dbReference>
<dbReference type="GO" id="GO:0009236">
    <property type="term" value="P:cobalamin biosynthetic process"/>
    <property type="evidence" value="ECO:0007669"/>
    <property type="project" value="InterPro"/>
</dbReference>
<dbReference type="InterPro" id="IPR012409">
    <property type="entry name" value="Sirohaem_synth"/>
</dbReference>
<dbReference type="SUPFAM" id="SSF51735">
    <property type="entry name" value="NAD(P)-binding Rossmann-fold domains"/>
    <property type="match status" value="1"/>
</dbReference>
<evidence type="ECO:0000256" key="8">
    <source>
        <dbReference type="SAM" id="MobiDB-lite"/>
    </source>
</evidence>
<dbReference type="GO" id="GO:0004851">
    <property type="term" value="F:uroporphyrin-III C-methyltransferase activity"/>
    <property type="evidence" value="ECO:0007669"/>
    <property type="project" value="UniProtKB-EC"/>
</dbReference>
<keyword evidence="4" id="KW-0949">S-adenosyl-L-methionine</keyword>
<dbReference type="PROSITE" id="PS00840">
    <property type="entry name" value="SUMT_2"/>
    <property type="match status" value="1"/>
</dbReference>
<evidence type="ECO:0000256" key="4">
    <source>
        <dbReference type="ARBA" id="ARBA00022691"/>
    </source>
</evidence>
<keyword evidence="3 7" id="KW-0808">Transferase</keyword>
<feature type="compositionally biased region" description="Low complexity" evidence="8">
    <location>
        <begin position="37"/>
        <end position="46"/>
    </location>
</feature>
<evidence type="ECO:0000313" key="10">
    <source>
        <dbReference type="EMBL" id="MBP0461983.1"/>
    </source>
</evidence>
<dbReference type="NCBIfam" id="NF004790">
    <property type="entry name" value="PRK06136.1"/>
    <property type="match status" value="1"/>
</dbReference>
<feature type="compositionally biased region" description="Basic and acidic residues" evidence="8">
    <location>
        <begin position="1"/>
        <end position="10"/>
    </location>
</feature>
<keyword evidence="2 7" id="KW-0489">Methyltransferase</keyword>
<dbReference type="GO" id="GO:0032259">
    <property type="term" value="P:methylation"/>
    <property type="evidence" value="ECO:0007669"/>
    <property type="project" value="UniProtKB-KW"/>
</dbReference>
<organism evidence="10 11">
    <name type="scientific">Streptomyces montanisoli</name>
    <dbReference type="NCBI Taxonomy" id="2798581"/>
    <lineage>
        <taxon>Bacteria</taxon>
        <taxon>Bacillati</taxon>
        <taxon>Actinomycetota</taxon>
        <taxon>Actinomycetes</taxon>
        <taxon>Kitasatosporales</taxon>
        <taxon>Streptomycetaceae</taxon>
        <taxon>Streptomyces</taxon>
    </lineage>
</organism>
<gene>
    <name evidence="10" type="primary">cobA</name>
    <name evidence="10" type="ORF">JFN87_31700</name>
</gene>
<dbReference type="InterPro" id="IPR003043">
    <property type="entry name" value="Uropor_MeTrfase_CS"/>
</dbReference>
<dbReference type="Gene3D" id="3.40.1010.10">
    <property type="entry name" value="Cobalt-precorrin-4 Transmethylase, Domain 1"/>
    <property type="match status" value="1"/>
</dbReference>
<dbReference type="EC" id="2.1.1.107" evidence="1"/>
<evidence type="ECO:0000259" key="9">
    <source>
        <dbReference type="Pfam" id="PF00590"/>
    </source>
</evidence>
<name>A0A940MJJ9_9ACTN</name>
<dbReference type="Gene3D" id="3.40.50.720">
    <property type="entry name" value="NAD(P)-binding Rossmann-like Domain"/>
    <property type="match status" value="1"/>
</dbReference>
<feature type="region of interest" description="Disordered" evidence="8">
    <location>
        <begin position="1"/>
        <end position="52"/>
    </location>
</feature>
<protein>
    <recommendedName>
        <fullName evidence="1">uroporphyrinogen-III C-methyltransferase</fullName>
        <ecNumber evidence="1">2.1.1.107</ecNumber>
    </recommendedName>
</protein>
<dbReference type="InterPro" id="IPR035996">
    <property type="entry name" value="4pyrrol_Methylase_sf"/>
</dbReference>
<evidence type="ECO:0000256" key="7">
    <source>
        <dbReference type="RuleBase" id="RU003960"/>
    </source>
</evidence>